<feature type="domain" description="PPM-type phosphatase" evidence="1">
    <location>
        <begin position="11"/>
        <end position="241"/>
    </location>
</feature>
<dbReference type="AlphaFoldDB" id="A0A656HJN9"/>
<dbReference type="Gene3D" id="3.60.40.10">
    <property type="entry name" value="PPM-type phosphatase domain"/>
    <property type="match status" value="1"/>
</dbReference>
<dbReference type="InterPro" id="IPR015655">
    <property type="entry name" value="PP2C"/>
</dbReference>
<dbReference type="SUPFAM" id="SSF81606">
    <property type="entry name" value="PP2C-like"/>
    <property type="match status" value="1"/>
</dbReference>
<dbReference type="SMART" id="SM00332">
    <property type="entry name" value="PP2Cc"/>
    <property type="match status" value="1"/>
</dbReference>
<dbReference type="GO" id="GO:0004722">
    <property type="term" value="F:protein serine/threonine phosphatase activity"/>
    <property type="evidence" value="ECO:0007669"/>
    <property type="project" value="InterPro"/>
</dbReference>
<organism evidence="2 3">
    <name type="scientific">Thiothrix nivea (strain ATCC 35100 / DSM 5205 / JP2)</name>
    <dbReference type="NCBI Taxonomy" id="870187"/>
    <lineage>
        <taxon>Bacteria</taxon>
        <taxon>Pseudomonadati</taxon>
        <taxon>Pseudomonadota</taxon>
        <taxon>Gammaproteobacteria</taxon>
        <taxon>Thiotrichales</taxon>
        <taxon>Thiotrichaceae</taxon>
        <taxon>Thiothrix</taxon>
    </lineage>
</organism>
<keyword evidence="3" id="KW-1185">Reference proteome</keyword>
<dbReference type="SMART" id="SM00331">
    <property type="entry name" value="PP2C_SIG"/>
    <property type="match status" value="1"/>
</dbReference>
<dbReference type="PANTHER" id="PTHR47992">
    <property type="entry name" value="PROTEIN PHOSPHATASE"/>
    <property type="match status" value="1"/>
</dbReference>
<reference evidence="3" key="1">
    <citation type="journal article" date="2011" name="Stand. Genomic Sci.">
        <title>Genome sequence of the filamentous, gliding Thiothrix nivea neotype strain (JP2(T)).</title>
        <authorList>
            <person name="Lapidus A."/>
            <person name="Nolan M."/>
            <person name="Lucas S."/>
            <person name="Glavina Del Rio T."/>
            <person name="Tice H."/>
            <person name="Cheng J.F."/>
            <person name="Tapia R."/>
            <person name="Han C."/>
            <person name="Goodwin L."/>
            <person name="Pitluck S."/>
            <person name="Liolios K."/>
            <person name="Pagani I."/>
            <person name="Ivanova N."/>
            <person name="Huntemann M."/>
            <person name="Mavromatis K."/>
            <person name="Mikhailova N."/>
            <person name="Pati A."/>
            <person name="Chen A."/>
            <person name="Palaniappan K."/>
            <person name="Land M."/>
            <person name="Brambilla E.M."/>
            <person name="Rohde M."/>
            <person name="Abt B."/>
            <person name="Verbarg S."/>
            <person name="Goker M."/>
            <person name="Bristow J."/>
            <person name="Eisen J.A."/>
            <person name="Markowitz V."/>
            <person name="Hugenholtz P."/>
            <person name="Kyrpides N.C."/>
            <person name="Klenk H.P."/>
            <person name="Woyke T."/>
        </authorList>
    </citation>
    <scope>NUCLEOTIDE SEQUENCE [LARGE SCALE GENOMIC DNA]</scope>
    <source>
        <strain evidence="3">ATCC 35100 / DSM 5205 / JP2</strain>
    </source>
</reference>
<dbReference type="InterPro" id="IPR001932">
    <property type="entry name" value="PPM-type_phosphatase-like_dom"/>
</dbReference>
<gene>
    <name evidence="2" type="ORF">Thini_2698</name>
</gene>
<dbReference type="EMBL" id="JH651384">
    <property type="protein sequence ID" value="EIJ35235.1"/>
    <property type="molecule type" value="Genomic_DNA"/>
</dbReference>
<name>A0A656HJN9_THINJ</name>
<protein>
    <submittedName>
        <fullName evidence="2">Protein serine/threonine phosphatase</fullName>
    </submittedName>
</protein>
<dbReference type="RefSeq" id="WP_002709144.1">
    <property type="nucleotide sequence ID" value="NZ_JH651384.1"/>
</dbReference>
<dbReference type="CDD" id="cd00143">
    <property type="entry name" value="PP2Cc"/>
    <property type="match status" value="1"/>
</dbReference>
<dbReference type="Pfam" id="PF13672">
    <property type="entry name" value="PP2C_2"/>
    <property type="match status" value="1"/>
</dbReference>
<evidence type="ECO:0000313" key="3">
    <source>
        <dbReference type="Proteomes" id="UP000005317"/>
    </source>
</evidence>
<dbReference type="PROSITE" id="PS51746">
    <property type="entry name" value="PPM_2"/>
    <property type="match status" value="1"/>
</dbReference>
<dbReference type="InterPro" id="IPR036457">
    <property type="entry name" value="PPM-type-like_dom_sf"/>
</dbReference>
<evidence type="ECO:0000259" key="1">
    <source>
        <dbReference type="PROSITE" id="PS51746"/>
    </source>
</evidence>
<dbReference type="Proteomes" id="UP000005317">
    <property type="component" value="Unassembled WGS sequence"/>
</dbReference>
<accession>A0A656HJN9</accession>
<sequence>MRKNGDFFWRSASMTDVGARRELNEDSILERKDMGLWVVADGMGGHQCGDEASQLVVSMLAALTLHGTLEDREKQVINTLKGVHGELQRLADEKKAGIIGTTAAVLVLHQQKASCIWVGDSRIYLSRYGDLRQLSTDHTQVNELVRLGLLNAEDAKLHPAGHVLTRAIGGNGILEPEIVRFPVQIDDIFLICSDGLTAMLDESEIATELGRWPAAIACTNLMNTALARYAKDNVSVIVISVDDVDEMDMTMINPVLKRI</sequence>
<proteinExistence type="predicted"/>
<dbReference type="OrthoDB" id="9816047at2"/>
<evidence type="ECO:0000313" key="2">
    <source>
        <dbReference type="EMBL" id="EIJ35235.1"/>
    </source>
</evidence>